<proteinExistence type="predicted"/>
<evidence type="ECO:0000313" key="2">
    <source>
        <dbReference type="EMBL" id="RKE97092.1"/>
    </source>
</evidence>
<dbReference type="RefSeq" id="WP_025064017.1">
    <property type="nucleotide sequence ID" value="NZ_RAQK01000001.1"/>
</dbReference>
<dbReference type="PROSITE" id="PS50043">
    <property type="entry name" value="HTH_LUXR_2"/>
    <property type="match status" value="1"/>
</dbReference>
<comment type="caution">
    <text evidence="2">The sequence shown here is derived from an EMBL/GenBank/DDBJ whole genome shotgun (WGS) entry which is preliminary data.</text>
</comment>
<reference evidence="2 3" key="1">
    <citation type="submission" date="2018-09" db="EMBL/GenBank/DDBJ databases">
        <title>Genomic Encyclopedia of Archaeal and Bacterial Type Strains, Phase II (KMG-II): from individual species to whole genera.</title>
        <authorList>
            <person name="Goeker M."/>
        </authorList>
    </citation>
    <scope>NUCLEOTIDE SEQUENCE [LARGE SCALE GENOMIC DNA]</scope>
    <source>
        <strain evidence="2 3">DSM 11458</strain>
    </source>
</reference>
<dbReference type="PRINTS" id="PR00038">
    <property type="entry name" value="HTHLUXR"/>
</dbReference>
<protein>
    <submittedName>
        <fullName evidence="2">Transcriptional regulator</fullName>
    </submittedName>
</protein>
<dbReference type="AlphaFoldDB" id="A0A420DS81"/>
<dbReference type="Gene3D" id="3.30.450.80">
    <property type="entry name" value="Transcription factor LuxR-like, autoinducer-binding domain"/>
    <property type="match status" value="1"/>
</dbReference>
<gene>
    <name evidence="2" type="ORF">C8N30_1677</name>
</gene>
<name>A0A420DS81_9RHOB</name>
<dbReference type="InterPro" id="IPR036388">
    <property type="entry name" value="WH-like_DNA-bd_sf"/>
</dbReference>
<feature type="domain" description="HTH luxR-type" evidence="1">
    <location>
        <begin position="180"/>
        <end position="245"/>
    </location>
</feature>
<dbReference type="InterPro" id="IPR000792">
    <property type="entry name" value="Tscrpt_reg_LuxR_C"/>
</dbReference>
<keyword evidence="3" id="KW-1185">Reference proteome</keyword>
<dbReference type="Pfam" id="PF00196">
    <property type="entry name" value="GerE"/>
    <property type="match status" value="1"/>
</dbReference>
<dbReference type="SUPFAM" id="SSF75516">
    <property type="entry name" value="Pheromone-binding domain of LuxR-like quorum-sensing transcription factors"/>
    <property type="match status" value="1"/>
</dbReference>
<dbReference type="EMBL" id="RAQK01000001">
    <property type="protein sequence ID" value="RKE97092.1"/>
    <property type="molecule type" value="Genomic_DNA"/>
</dbReference>
<evidence type="ECO:0000313" key="3">
    <source>
        <dbReference type="Proteomes" id="UP000284407"/>
    </source>
</evidence>
<dbReference type="SMART" id="SM00421">
    <property type="entry name" value="HTH_LUXR"/>
    <property type="match status" value="1"/>
</dbReference>
<dbReference type="GO" id="GO:0006355">
    <property type="term" value="P:regulation of DNA-templated transcription"/>
    <property type="evidence" value="ECO:0007669"/>
    <property type="project" value="InterPro"/>
</dbReference>
<sequence>MQHTDILNLCEDVANAKSDQVFWDICAAALSDVGVSGFGFGIIPHAMDAKINGFSKAGFFKHTYSPEWAAAISDTSLLDDDITVELIIDGKSEIFWNDPSLLENARDTQLNSDSLEKDLGMEFGVSMSLGRNAAGSAIAGIGLWAGDVKNDTSFVRYWQEYQGSLRQISHILDEGIRGQHGKLLVELTQRESDCLTYLAVGLRPADICWRLRISEKTFEKYVRTAKDKLCANTRDHAIAKALVLNLIRP</sequence>
<accession>A0A420DS81</accession>
<organism evidence="2 3">
    <name type="scientific">Sulfitobacter guttiformis</name>
    <dbReference type="NCBI Taxonomy" id="74349"/>
    <lineage>
        <taxon>Bacteria</taxon>
        <taxon>Pseudomonadati</taxon>
        <taxon>Pseudomonadota</taxon>
        <taxon>Alphaproteobacteria</taxon>
        <taxon>Rhodobacterales</taxon>
        <taxon>Roseobacteraceae</taxon>
        <taxon>Sulfitobacter</taxon>
    </lineage>
</organism>
<dbReference type="STRING" id="1443111.Z949_3701"/>
<dbReference type="Gene3D" id="1.10.10.10">
    <property type="entry name" value="Winged helix-like DNA-binding domain superfamily/Winged helix DNA-binding domain"/>
    <property type="match status" value="1"/>
</dbReference>
<dbReference type="GO" id="GO:0003677">
    <property type="term" value="F:DNA binding"/>
    <property type="evidence" value="ECO:0007669"/>
    <property type="project" value="InterPro"/>
</dbReference>
<dbReference type="SUPFAM" id="SSF46894">
    <property type="entry name" value="C-terminal effector domain of the bipartite response regulators"/>
    <property type="match status" value="1"/>
</dbReference>
<dbReference type="Proteomes" id="UP000284407">
    <property type="component" value="Unassembled WGS sequence"/>
</dbReference>
<dbReference type="InterPro" id="IPR016032">
    <property type="entry name" value="Sig_transdc_resp-reg_C-effctor"/>
</dbReference>
<evidence type="ECO:0000259" key="1">
    <source>
        <dbReference type="PROSITE" id="PS50043"/>
    </source>
</evidence>
<dbReference type="InterPro" id="IPR036693">
    <property type="entry name" value="TF_LuxR_autoind-bd_dom_sf"/>
</dbReference>